<gene>
    <name evidence="2" type="ORF">AN1_LOCUS5459</name>
</gene>
<sequence>MKRYASHLQLDLSVYLLPDVTSTWYWSNGDKDVAEKNPENPSNVKAAKFLSKG</sequence>
<dbReference type="EMBL" id="CACRSJ010000104">
    <property type="protein sequence ID" value="VYS49986.1"/>
    <property type="molecule type" value="Genomic_DNA"/>
</dbReference>
<proteinExistence type="predicted"/>
<accession>A0A654EL02</accession>
<dbReference type="AlphaFoldDB" id="A0A654EL02"/>
<name>A0A654EL02_ARATH</name>
<evidence type="ECO:0000313" key="3">
    <source>
        <dbReference type="Proteomes" id="UP000426265"/>
    </source>
</evidence>
<evidence type="ECO:0000313" key="2">
    <source>
        <dbReference type="EMBL" id="VYS49986.1"/>
    </source>
</evidence>
<protein>
    <submittedName>
        <fullName evidence="2">Uncharacterized protein</fullName>
    </submittedName>
</protein>
<feature type="region of interest" description="Disordered" evidence="1">
    <location>
        <begin position="32"/>
        <end position="53"/>
    </location>
</feature>
<evidence type="ECO:0000256" key="1">
    <source>
        <dbReference type="SAM" id="MobiDB-lite"/>
    </source>
</evidence>
<reference evidence="2 3" key="1">
    <citation type="submission" date="2019-11" db="EMBL/GenBank/DDBJ databases">
        <authorList>
            <person name="Jiao W.-B."/>
            <person name="Schneeberger K."/>
        </authorList>
    </citation>
    <scope>NUCLEOTIDE SEQUENCE [LARGE SCALE GENOMIC DNA]</scope>
    <source>
        <strain evidence="3">cv. An-1</strain>
    </source>
</reference>
<dbReference type="Proteomes" id="UP000426265">
    <property type="component" value="Unassembled WGS sequence"/>
</dbReference>
<organism evidence="2 3">
    <name type="scientific">Arabidopsis thaliana</name>
    <name type="common">Mouse-ear cress</name>
    <dbReference type="NCBI Taxonomy" id="3702"/>
    <lineage>
        <taxon>Eukaryota</taxon>
        <taxon>Viridiplantae</taxon>
        <taxon>Streptophyta</taxon>
        <taxon>Embryophyta</taxon>
        <taxon>Tracheophyta</taxon>
        <taxon>Spermatophyta</taxon>
        <taxon>Magnoliopsida</taxon>
        <taxon>eudicotyledons</taxon>
        <taxon>Gunneridae</taxon>
        <taxon>Pentapetalae</taxon>
        <taxon>rosids</taxon>
        <taxon>malvids</taxon>
        <taxon>Brassicales</taxon>
        <taxon>Brassicaceae</taxon>
        <taxon>Camelineae</taxon>
        <taxon>Arabidopsis</taxon>
    </lineage>
</organism>